<reference evidence="1 2" key="1">
    <citation type="journal article" date="2019" name="Environ. Microbiol.">
        <title>The phytopathogenic nature of Dickeya aquatica 174/2 and the dynamic early evolution of Dickeya pathogenicity.</title>
        <authorList>
            <person name="Duprey A."/>
            <person name="Taib N."/>
            <person name="Leonard S."/>
            <person name="Garin T."/>
            <person name="Flandrois J.P."/>
            <person name="Nasser W."/>
            <person name="Brochier-Armanet C."/>
            <person name="Reverchon S."/>
        </authorList>
    </citation>
    <scope>NUCLEOTIDE SEQUENCE [LARGE SCALE GENOMIC DNA]</scope>
    <source>
        <strain evidence="1 2">NCPPB 569</strain>
    </source>
</reference>
<sequence length="82" mass="8759">MGQSVVFEPVPAGWCCKRSNKDATLAGFVSGGIFAAHAHLGYGDIVRPSISDYLKHRRTTLSLTADSWLMVAVGSGGLRHDN</sequence>
<dbReference type="EMBL" id="CP042220">
    <property type="protein sequence ID" value="QDX30234.1"/>
    <property type="molecule type" value="Genomic_DNA"/>
</dbReference>
<dbReference type="RefSeq" id="WP_042870278.1">
    <property type="nucleotide sequence ID" value="NZ_CM001975.1"/>
</dbReference>
<keyword evidence="2" id="KW-1185">Reference proteome</keyword>
<dbReference type="KEGG" id="dic:Dpoa569_0002103"/>
<accession>A0A5B8I711</accession>
<protein>
    <submittedName>
        <fullName evidence="1">Uncharacterized protein</fullName>
    </submittedName>
</protein>
<dbReference type="AlphaFoldDB" id="A0A5B8I711"/>
<name>A0A5B8I711_9GAMM</name>
<dbReference type="STRING" id="568768.GCA_000406125_01750"/>
<evidence type="ECO:0000313" key="2">
    <source>
        <dbReference type="Proteomes" id="UP000320591"/>
    </source>
</evidence>
<organism evidence="1 2">
    <name type="scientific">Dickeya poaceiphila</name>
    <dbReference type="NCBI Taxonomy" id="568768"/>
    <lineage>
        <taxon>Bacteria</taxon>
        <taxon>Pseudomonadati</taxon>
        <taxon>Pseudomonadota</taxon>
        <taxon>Gammaproteobacteria</taxon>
        <taxon>Enterobacterales</taxon>
        <taxon>Pectobacteriaceae</taxon>
        <taxon>Dickeya</taxon>
    </lineage>
</organism>
<dbReference type="OrthoDB" id="6424636at2"/>
<evidence type="ECO:0000313" key="1">
    <source>
        <dbReference type="EMBL" id="QDX30234.1"/>
    </source>
</evidence>
<proteinExistence type="predicted"/>
<dbReference type="Proteomes" id="UP000320591">
    <property type="component" value="Chromosome"/>
</dbReference>
<gene>
    <name evidence="1" type="ORF">Dpoa569_0002103</name>
</gene>